<feature type="transmembrane region" description="Helical" evidence="6">
    <location>
        <begin position="275"/>
        <end position="300"/>
    </location>
</feature>
<organism evidence="7 9">
    <name type="scientific">Demequina capsici</name>
    <dbReference type="NCBI Taxonomy" id="3075620"/>
    <lineage>
        <taxon>Bacteria</taxon>
        <taxon>Bacillati</taxon>
        <taxon>Actinomycetota</taxon>
        <taxon>Actinomycetes</taxon>
        <taxon>Micrococcales</taxon>
        <taxon>Demequinaceae</taxon>
        <taxon>Demequina</taxon>
    </lineage>
</organism>
<feature type="transmembrane region" description="Helical" evidence="6">
    <location>
        <begin position="120"/>
        <end position="145"/>
    </location>
</feature>
<evidence type="ECO:0000256" key="2">
    <source>
        <dbReference type="ARBA" id="ARBA00022475"/>
    </source>
</evidence>
<keyword evidence="4 6" id="KW-1133">Transmembrane helix</keyword>
<evidence type="ECO:0000313" key="8">
    <source>
        <dbReference type="EMBL" id="WNM27187.1"/>
    </source>
</evidence>
<dbReference type="GO" id="GO:0005886">
    <property type="term" value="C:plasma membrane"/>
    <property type="evidence" value="ECO:0007669"/>
    <property type="project" value="UniProtKB-SubCell"/>
</dbReference>
<dbReference type="Proteomes" id="UP001303408">
    <property type="component" value="Chromosome"/>
</dbReference>
<evidence type="ECO:0000256" key="3">
    <source>
        <dbReference type="ARBA" id="ARBA00022692"/>
    </source>
</evidence>
<proteinExistence type="predicted"/>
<evidence type="ECO:0000256" key="5">
    <source>
        <dbReference type="ARBA" id="ARBA00023136"/>
    </source>
</evidence>
<protein>
    <submittedName>
        <fullName evidence="7">Lysylphosphatidylglycerol synthase domain-containing protein</fullName>
    </submittedName>
</protein>
<keyword evidence="2" id="KW-1003">Cell membrane</keyword>
<name>A0AA96FA07_9MICO</name>
<dbReference type="EMBL" id="CP134879">
    <property type="protein sequence ID" value="WNM24365.1"/>
    <property type="molecule type" value="Genomic_DNA"/>
</dbReference>
<keyword evidence="3 6" id="KW-0812">Transmembrane</keyword>
<dbReference type="EMBL" id="CP134880">
    <property type="protein sequence ID" value="WNM27187.1"/>
    <property type="molecule type" value="Genomic_DNA"/>
</dbReference>
<accession>A0AA96FA07</accession>
<gene>
    <name evidence="7" type="ORF">RN606_13525</name>
    <name evidence="8" type="ORF">RN607_13430</name>
</gene>
<evidence type="ECO:0000313" key="9">
    <source>
        <dbReference type="Proteomes" id="UP001304125"/>
    </source>
</evidence>
<reference evidence="7 9" key="1">
    <citation type="submission" date="2023-09" db="EMBL/GenBank/DDBJ databases">
        <title>Demequina sp. a novel bacteria isolated from Capsicum annuum.</title>
        <authorList>
            <person name="Humaira Z."/>
            <person name="Lee J."/>
            <person name="Cho D."/>
        </authorList>
    </citation>
    <scope>NUCLEOTIDE SEQUENCE [LARGE SCALE GENOMIC DNA]</scope>
    <source>
        <strain evidence="7 9">OYTSA14</strain>
        <strain evidence="8">PMTSA13</strain>
    </source>
</reference>
<keyword evidence="9" id="KW-1185">Reference proteome</keyword>
<dbReference type="KEGG" id="dcp:RN607_13430"/>
<feature type="transmembrane region" description="Helical" evidence="6">
    <location>
        <begin position="151"/>
        <end position="169"/>
    </location>
</feature>
<comment type="subcellular location">
    <subcellularLocation>
        <location evidence="1">Cell membrane</location>
        <topology evidence="1">Multi-pass membrane protein</topology>
    </subcellularLocation>
</comment>
<accession>A0AA96FCF8</accession>
<feature type="transmembrane region" description="Helical" evidence="6">
    <location>
        <begin position="12"/>
        <end position="30"/>
    </location>
</feature>
<dbReference type="RefSeq" id="WP_313498003.1">
    <property type="nucleotide sequence ID" value="NZ_CP134879.1"/>
</dbReference>
<sequence>MSRIMGLARSPIVRWGFLIAALGLAAWAVLRDWDSIQSALVGIGWPLAVAATSLSFLYVLASMESWRSVLADIHAKLPWRDSAEIFLTSQLGKYIPGGVWNVVAGAELAKDRGISRARAAGTLAMTMLVSVLVGGALAGVGAAFAPHTLPGWVRLFGLATPVCLALLAPPLLTRALHLGLRLLRRPDTDLAFSGAGIARAAGWSLVAWLLAGAQVWLIGIGLGLPATLGTFTVAAGGFAGAWLVGLAALFMPAGIGARELVLIPVFSGLLDQAEVLVLVLLSRVLFTVADVTLAGVPLLWRRRKVQHSSS</sequence>
<feature type="transmembrane region" description="Helical" evidence="6">
    <location>
        <begin position="36"/>
        <end position="60"/>
    </location>
</feature>
<evidence type="ECO:0000313" key="7">
    <source>
        <dbReference type="EMBL" id="WNM24365.1"/>
    </source>
</evidence>
<keyword evidence="5 6" id="KW-0472">Membrane</keyword>
<dbReference type="AlphaFoldDB" id="A0AA96FA07"/>
<feature type="transmembrane region" description="Helical" evidence="6">
    <location>
        <begin position="190"/>
        <end position="210"/>
    </location>
</feature>
<dbReference type="Proteomes" id="UP001304125">
    <property type="component" value="Chromosome"/>
</dbReference>
<feature type="transmembrane region" description="Helical" evidence="6">
    <location>
        <begin position="216"/>
        <end position="235"/>
    </location>
</feature>
<dbReference type="InterPro" id="IPR022791">
    <property type="entry name" value="L-PG_synthase/AglD"/>
</dbReference>
<evidence type="ECO:0000256" key="1">
    <source>
        <dbReference type="ARBA" id="ARBA00004651"/>
    </source>
</evidence>
<evidence type="ECO:0000256" key="4">
    <source>
        <dbReference type="ARBA" id="ARBA00022989"/>
    </source>
</evidence>
<evidence type="ECO:0000256" key="6">
    <source>
        <dbReference type="SAM" id="Phobius"/>
    </source>
</evidence>
<feature type="transmembrane region" description="Helical" evidence="6">
    <location>
        <begin position="242"/>
        <end position="263"/>
    </location>
</feature>
<dbReference type="Pfam" id="PF03706">
    <property type="entry name" value="LPG_synthase_TM"/>
    <property type="match status" value="1"/>
</dbReference>